<comment type="catalytic activity">
    <reaction evidence="11 12">
        <text>GTP + AH2 + S-adenosyl-L-methionine = (8S)-3',8-cyclo-7,8-dihydroguanosine 5'-triphosphate + 5'-deoxyadenosine + L-methionine + A + H(+)</text>
        <dbReference type="Rhea" id="RHEA:49576"/>
        <dbReference type="ChEBI" id="CHEBI:13193"/>
        <dbReference type="ChEBI" id="CHEBI:15378"/>
        <dbReference type="ChEBI" id="CHEBI:17319"/>
        <dbReference type="ChEBI" id="CHEBI:17499"/>
        <dbReference type="ChEBI" id="CHEBI:37565"/>
        <dbReference type="ChEBI" id="CHEBI:57844"/>
        <dbReference type="ChEBI" id="CHEBI:59789"/>
        <dbReference type="ChEBI" id="CHEBI:131766"/>
        <dbReference type="EC" id="4.1.99.22"/>
    </reaction>
</comment>
<evidence type="ECO:0000256" key="11">
    <source>
        <dbReference type="ARBA" id="ARBA00048697"/>
    </source>
</evidence>
<dbReference type="InterPro" id="IPR000385">
    <property type="entry name" value="MoaA_NifB_PqqE_Fe-S-bd_CS"/>
</dbReference>
<evidence type="ECO:0000256" key="8">
    <source>
        <dbReference type="ARBA" id="ARBA00023134"/>
    </source>
</evidence>
<evidence type="ECO:0000256" key="6">
    <source>
        <dbReference type="ARBA" id="ARBA00023004"/>
    </source>
</evidence>
<evidence type="ECO:0000313" key="14">
    <source>
        <dbReference type="EMBL" id="MBM6948650.1"/>
    </source>
</evidence>
<feature type="binding site" evidence="12">
    <location>
        <position position="254"/>
    </location>
    <ligand>
        <name>[4Fe-4S] cluster</name>
        <dbReference type="ChEBI" id="CHEBI:49883"/>
        <label>2</label>
        <note>4Fe-4S-substrate</note>
    </ligand>
</feature>
<dbReference type="EMBL" id="JACJKS010000010">
    <property type="protein sequence ID" value="MBM6948650.1"/>
    <property type="molecule type" value="Genomic_DNA"/>
</dbReference>
<dbReference type="SFLD" id="SFLDG01383">
    <property type="entry name" value="cyclic_pyranopterin_phosphate"/>
    <property type="match status" value="1"/>
</dbReference>
<reference evidence="14" key="1">
    <citation type="submission" date="2020-08" db="EMBL/GenBank/DDBJ databases">
        <authorList>
            <person name="Cejkova D."/>
            <person name="Kubasova T."/>
            <person name="Jahodarova E."/>
            <person name="Rychlik I."/>
        </authorList>
    </citation>
    <scope>NUCLEOTIDE SEQUENCE</scope>
    <source>
        <strain evidence="14">An582</strain>
    </source>
</reference>
<dbReference type="GO" id="GO:0005525">
    <property type="term" value="F:GTP binding"/>
    <property type="evidence" value="ECO:0007669"/>
    <property type="project" value="UniProtKB-UniRule"/>
</dbReference>
<dbReference type="SMART" id="SM00729">
    <property type="entry name" value="Elp3"/>
    <property type="match status" value="1"/>
</dbReference>
<proteinExistence type="inferred from homology"/>
<dbReference type="HAMAP" id="MF_01225_B">
    <property type="entry name" value="MoaA_B"/>
    <property type="match status" value="1"/>
</dbReference>
<evidence type="ECO:0000256" key="4">
    <source>
        <dbReference type="ARBA" id="ARBA00022723"/>
    </source>
</evidence>
<evidence type="ECO:0000256" key="10">
    <source>
        <dbReference type="ARBA" id="ARBA00023239"/>
    </source>
</evidence>
<dbReference type="InterPro" id="IPR013785">
    <property type="entry name" value="Aldolase_TIM"/>
</dbReference>
<evidence type="ECO:0000313" key="15">
    <source>
        <dbReference type="Proteomes" id="UP000705508"/>
    </source>
</evidence>
<dbReference type="InterPro" id="IPR058240">
    <property type="entry name" value="rSAM_sf"/>
</dbReference>
<keyword evidence="3 12" id="KW-0949">S-adenosyl-L-methionine</keyword>
<keyword evidence="7 12" id="KW-0411">Iron-sulfur</keyword>
<organism evidence="14 15">
    <name type="scientific">Mordavella massiliensis</name>
    <dbReference type="NCBI Taxonomy" id="1871024"/>
    <lineage>
        <taxon>Bacteria</taxon>
        <taxon>Bacillati</taxon>
        <taxon>Bacillota</taxon>
        <taxon>Clostridia</taxon>
        <taxon>Eubacteriales</taxon>
        <taxon>Clostridiaceae</taxon>
        <taxon>Mordavella</taxon>
    </lineage>
</organism>
<evidence type="ECO:0000256" key="1">
    <source>
        <dbReference type="ARBA" id="ARBA00012167"/>
    </source>
</evidence>
<dbReference type="CDD" id="cd21117">
    <property type="entry name" value="Twitch_MoaA"/>
    <property type="match status" value="1"/>
</dbReference>
<comment type="pathway">
    <text evidence="12">Cofactor biosynthesis; molybdopterin biosynthesis.</text>
</comment>
<evidence type="ECO:0000256" key="7">
    <source>
        <dbReference type="ARBA" id="ARBA00023014"/>
    </source>
</evidence>
<comment type="similarity">
    <text evidence="12">Belongs to the radical SAM superfamily. MoaA family.</text>
</comment>
<protein>
    <recommendedName>
        <fullName evidence="1 12">GTP 3',8-cyclase</fullName>
        <ecNumber evidence="1 12">4.1.99.22</ecNumber>
    </recommendedName>
    <alternativeName>
        <fullName evidence="12">Molybdenum cofactor biosynthesis protein A</fullName>
    </alternativeName>
</protein>
<evidence type="ECO:0000256" key="9">
    <source>
        <dbReference type="ARBA" id="ARBA00023150"/>
    </source>
</evidence>
<dbReference type="PROSITE" id="PS01305">
    <property type="entry name" value="MOAA_NIFB_PQQE"/>
    <property type="match status" value="1"/>
</dbReference>
<dbReference type="SUPFAM" id="SSF102114">
    <property type="entry name" value="Radical SAM enzymes"/>
    <property type="match status" value="1"/>
</dbReference>
<dbReference type="PANTHER" id="PTHR22960">
    <property type="entry name" value="MOLYBDOPTERIN COFACTOR SYNTHESIS PROTEIN A"/>
    <property type="match status" value="1"/>
</dbReference>
<dbReference type="InterPro" id="IPR040064">
    <property type="entry name" value="MoaA-like"/>
</dbReference>
<gene>
    <name evidence="12 14" type="primary">moaA</name>
    <name evidence="14" type="ORF">H6A20_08305</name>
</gene>
<evidence type="ECO:0000259" key="13">
    <source>
        <dbReference type="PROSITE" id="PS51918"/>
    </source>
</evidence>
<feature type="binding site" evidence="12">
    <location>
        <position position="155"/>
    </location>
    <ligand>
        <name>GTP</name>
        <dbReference type="ChEBI" id="CHEBI:37565"/>
    </ligand>
</feature>
<evidence type="ECO:0000256" key="5">
    <source>
        <dbReference type="ARBA" id="ARBA00022741"/>
    </source>
</evidence>
<comment type="cofactor">
    <cofactor evidence="12">
        <name>[4Fe-4S] cluster</name>
        <dbReference type="ChEBI" id="CHEBI:49883"/>
    </cofactor>
    <text evidence="12">Binds 2 [4Fe-4S] clusters. Binds 1 [4Fe-4S] cluster coordinated with 3 cysteines and an exchangeable S-adenosyl-L-methionine and 1 [4Fe-4S] cluster coordinated with 3 cysteines and the GTP-derived substrate.</text>
</comment>
<keyword evidence="8 12" id="KW-0342">GTP-binding</keyword>
<feature type="binding site" evidence="12">
    <location>
        <position position="268"/>
    </location>
    <ligand>
        <name>[4Fe-4S] cluster</name>
        <dbReference type="ChEBI" id="CHEBI:49883"/>
        <label>2</label>
        <note>4Fe-4S-substrate</note>
    </ligand>
</feature>
<feature type="binding site" evidence="12">
    <location>
        <position position="251"/>
    </location>
    <ligand>
        <name>[4Fe-4S] cluster</name>
        <dbReference type="ChEBI" id="CHEBI:49883"/>
        <label>2</label>
        <note>4Fe-4S-substrate</note>
    </ligand>
</feature>
<dbReference type="GO" id="GO:0006777">
    <property type="term" value="P:Mo-molybdopterin cofactor biosynthetic process"/>
    <property type="evidence" value="ECO:0007669"/>
    <property type="project" value="UniProtKB-UniRule"/>
</dbReference>
<feature type="binding site" evidence="12">
    <location>
        <position position="20"/>
    </location>
    <ligand>
        <name>[4Fe-4S] cluster</name>
        <dbReference type="ChEBI" id="CHEBI:49883"/>
        <label>1</label>
        <note>4Fe-4S-S-AdoMet</note>
    </ligand>
</feature>
<feature type="binding site" evidence="12">
    <location>
        <position position="24"/>
    </location>
    <ligand>
        <name>[4Fe-4S] cluster</name>
        <dbReference type="ChEBI" id="CHEBI:49883"/>
        <label>1</label>
        <note>4Fe-4S-S-AdoMet</note>
    </ligand>
</feature>
<dbReference type="GO" id="GO:0061798">
    <property type="term" value="F:GTP 3',8'-cyclase activity"/>
    <property type="evidence" value="ECO:0007669"/>
    <property type="project" value="UniProtKB-UniRule"/>
</dbReference>
<reference evidence="14" key="2">
    <citation type="journal article" date="2021" name="Sci. Rep.">
        <title>The distribution of antibiotic resistance genes in chicken gut microbiota commensals.</title>
        <authorList>
            <person name="Juricova H."/>
            <person name="Matiasovicova J."/>
            <person name="Kubasova T."/>
            <person name="Cejkova D."/>
            <person name="Rychlik I."/>
        </authorList>
    </citation>
    <scope>NUCLEOTIDE SEQUENCE</scope>
    <source>
        <strain evidence="14">An582</strain>
    </source>
</reference>
<dbReference type="NCBIfam" id="TIGR02666">
    <property type="entry name" value="moaA"/>
    <property type="match status" value="1"/>
</dbReference>
<keyword evidence="2 12" id="KW-0004">4Fe-4S</keyword>
<dbReference type="RefSeq" id="WP_204906662.1">
    <property type="nucleotide sequence ID" value="NZ_JACJKS010000010.1"/>
</dbReference>
<dbReference type="InterPro" id="IPR006638">
    <property type="entry name" value="Elp3/MiaA/NifB-like_rSAM"/>
</dbReference>
<dbReference type="SFLD" id="SFLDS00029">
    <property type="entry name" value="Radical_SAM"/>
    <property type="match status" value="1"/>
</dbReference>
<feature type="binding site" evidence="12">
    <location>
        <begin position="256"/>
        <end position="258"/>
    </location>
    <ligand>
        <name>GTP</name>
        <dbReference type="ChEBI" id="CHEBI:37565"/>
    </ligand>
</feature>
<feature type="binding site" evidence="12">
    <location>
        <position position="118"/>
    </location>
    <ligand>
        <name>S-adenosyl-L-methionine</name>
        <dbReference type="ChEBI" id="CHEBI:59789"/>
    </ligand>
</feature>
<dbReference type="GO" id="GO:0051539">
    <property type="term" value="F:4 iron, 4 sulfur cluster binding"/>
    <property type="evidence" value="ECO:0007669"/>
    <property type="project" value="UniProtKB-UniRule"/>
</dbReference>
<evidence type="ECO:0000256" key="2">
    <source>
        <dbReference type="ARBA" id="ARBA00022485"/>
    </source>
</evidence>
<keyword evidence="10 12" id="KW-0456">Lyase</keyword>
<dbReference type="InterPro" id="IPR013483">
    <property type="entry name" value="MoaA"/>
</dbReference>
<dbReference type="SFLD" id="SFLDG01386">
    <property type="entry name" value="main_SPASM_domain-containing"/>
    <property type="match status" value="1"/>
</dbReference>
<sequence length="325" mass="35379">MKDQYGRQINYMRVSVTDRCNLRCIYCMPEGGIEQVSHQDILTYDEIVRIVRAAAAAGITRIKLTGGEPLVRKNLAGLAAAVKAVPGIREVTVTTNGVLLKEQVHDLVRAGVDAVNISLDTLDPAMYASVARRDCLAAALEGLEAAAACPGLKVKINCVPLRGINENQWIRLAGIAEDRPIDVRFIEMMPVGLGRDFRGSSQEDVLERLREAFGPESPCSGHFGNGPAQYVAFAGFDGKIGFISAISHKFCSGCNRIRLTAEGFLKPCLQYADGEDVRALVRGGASDRELLQAVEKAIYRKPACHHFEAGDSSEFEHKDMFRIGG</sequence>
<dbReference type="GO" id="GO:1904047">
    <property type="term" value="F:S-adenosyl-L-methionine binding"/>
    <property type="evidence" value="ECO:0007669"/>
    <property type="project" value="UniProtKB-UniRule"/>
</dbReference>
<accession>A0A938XD38</accession>
<comment type="caution">
    <text evidence="14">The sequence shown here is derived from an EMBL/GenBank/DDBJ whole genome shotgun (WGS) entry which is preliminary data.</text>
</comment>
<dbReference type="Gene3D" id="3.20.20.70">
    <property type="entry name" value="Aldolase class I"/>
    <property type="match status" value="1"/>
</dbReference>
<keyword evidence="6 12" id="KW-0408">Iron</keyword>
<feature type="domain" description="Radical SAM core" evidence="13">
    <location>
        <begin position="4"/>
        <end position="216"/>
    </location>
</feature>
<dbReference type="Pfam" id="PF04055">
    <property type="entry name" value="Radical_SAM"/>
    <property type="match status" value="1"/>
</dbReference>
<comment type="subunit">
    <text evidence="12">Monomer and homodimer.</text>
</comment>
<dbReference type="InterPro" id="IPR010505">
    <property type="entry name" value="MoaA_twitch"/>
</dbReference>
<dbReference type="Pfam" id="PF06463">
    <property type="entry name" value="Mob_synth_C"/>
    <property type="match status" value="1"/>
</dbReference>
<evidence type="ECO:0000256" key="12">
    <source>
        <dbReference type="HAMAP-Rule" id="MF_01225"/>
    </source>
</evidence>
<feature type="binding site" evidence="12">
    <location>
        <position position="67"/>
    </location>
    <ligand>
        <name>S-adenosyl-L-methionine</name>
        <dbReference type="ChEBI" id="CHEBI:59789"/>
    </ligand>
</feature>
<dbReference type="CDD" id="cd01335">
    <property type="entry name" value="Radical_SAM"/>
    <property type="match status" value="1"/>
</dbReference>
<feature type="binding site" evidence="12">
    <location>
        <position position="26"/>
    </location>
    <ligand>
        <name>S-adenosyl-L-methionine</name>
        <dbReference type="ChEBI" id="CHEBI:59789"/>
    </ligand>
</feature>
<feature type="binding site" evidence="12">
    <location>
        <position position="189"/>
    </location>
    <ligand>
        <name>S-adenosyl-L-methionine</name>
        <dbReference type="ChEBI" id="CHEBI:59789"/>
    </ligand>
</feature>
<feature type="binding site" evidence="12">
    <location>
        <position position="27"/>
    </location>
    <ligand>
        <name>[4Fe-4S] cluster</name>
        <dbReference type="ChEBI" id="CHEBI:49883"/>
        <label>1</label>
        <note>4Fe-4S-S-AdoMet</note>
    </ligand>
</feature>
<feature type="binding site" evidence="12">
    <location>
        <position position="94"/>
    </location>
    <ligand>
        <name>GTP</name>
        <dbReference type="ChEBI" id="CHEBI:37565"/>
    </ligand>
</feature>
<dbReference type="PANTHER" id="PTHR22960:SF0">
    <property type="entry name" value="MOLYBDENUM COFACTOR BIOSYNTHESIS PROTEIN 1"/>
    <property type="match status" value="1"/>
</dbReference>
<dbReference type="AlphaFoldDB" id="A0A938XD38"/>
<keyword evidence="9 12" id="KW-0501">Molybdenum cofactor biosynthesis</keyword>
<dbReference type="SFLD" id="SFLDG01067">
    <property type="entry name" value="SPASM/twitch_domain_containing"/>
    <property type="match status" value="1"/>
</dbReference>
<dbReference type="GO" id="GO:0046872">
    <property type="term" value="F:metal ion binding"/>
    <property type="evidence" value="ECO:0007669"/>
    <property type="project" value="UniProtKB-KW"/>
</dbReference>
<dbReference type="EC" id="4.1.99.22" evidence="1 12"/>
<keyword evidence="5 12" id="KW-0547">Nucleotide-binding</keyword>
<keyword evidence="4 12" id="KW-0479">Metal-binding</keyword>
<dbReference type="GO" id="GO:0061799">
    <property type="term" value="F:cyclic pyranopterin monophosphate synthase activity"/>
    <property type="evidence" value="ECO:0007669"/>
    <property type="project" value="TreeGrafter"/>
</dbReference>
<feature type="binding site" evidence="12">
    <location>
        <position position="13"/>
    </location>
    <ligand>
        <name>GTP</name>
        <dbReference type="ChEBI" id="CHEBI:37565"/>
    </ligand>
</feature>
<comment type="function">
    <text evidence="12">Catalyzes the cyclization of GTP to (8S)-3',8-cyclo-7,8-dihydroguanosine 5'-triphosphate.</text>
</comment>
<dbReference type="InterPro" id="IPR007197">
    <property type="entry name" value="rSAM"/>
</dbReference>
<comment type="caution">
    <text evidence="12">Lacks conserved residue(s) required for the propagation of feature annotation.</text>
</comment>
<name>A0A938XD38_9CLOT</name>
<evidence type="ECO:0000256" key="3">
    <source>
        <dbReference type="ARBA" id="ARBA00022691"/>
    </source>
</evidence>
<dbReference type="InterPro" id="IPR050105">
    <property type="entry name" value="MoCo_biosynth_MoaA/MoaC"/>
</dbReference>
<dbReference type="Proteomes" id="UP000705508">
    <property type="component" value="Unassembled WGS sequence"/>
</dbReference>
<dbReference type="PROSITE" id="PS51918">
    <property type="entry name" value="RADICAL_SAM"/>
    <property type="match status" value="1"/>
</dbReference>